<comment type="caution">
    <text evidence="2">The sequence shown here is derived from an EMBL/GenBank/DDBJ whole genome shotgun (WGS) entry which is preliminary data.</text>
</comment>
<dbReference type="InterPro" id="IPR032466">
    <property type="entry name" value="Metal_Hydrolase"/>
</dbReference>
<dbReference type="PANTHER" id="PTHR22642">
    <property type="entry name" value="IMIDAZOLONEPROPIONASE"/>
    <property type="match status" value="1"/>
</dbReference>
<evidence type="ECO:0000259" key="1">
    <source>
        <dbReference type="Pfam" id="PF07969"/>
    </source>
</evidence>
<dbReference type="PANTHER" id="PTHR22642:SF2">
    <property type="entry name" value="PROTEIN LONG AFTER FAR-RED 3"/>
    <property type="match status" value="1"/>
</dbReference>
<dbReference type="Gene3D" id="3.20.20.140">
    <property type="entry name" value="Metal-dependent hydrolases"/>
    <property type="match status" value="1"/>
</dbReference>
<dbReference type="EMBL" id="SHKI01000003">
    <property type="protein sequence ID" value="RZT66713.1"/>
    <property type="molecule type" value="Genomic_DNA"/>
</dbReference>
<evidence type="ECO:0000313" key="2">
    <source>
        <dbReference type="EMBL" id="RZT66713.1"/>
    </source>
</evidence>
<keyword evidence="3" id="KW-1185">Reference proteome</keyword>
<feature type="domain" description="Amidohydrolase 3" evidence="1">
    <location>
        <begin position="53"/>
        <end position="546"/>
    </location>
</feature>
<dbReference type="CDD" id="cd01300">
    <property type="entry name" value="YtcJ_like"/>
    <property type="match status" value="1"/>
</dbReference>
<dbReference type="GO" id="GO:0016810">
    <property type="term" value="F:hydrolase activity, acting on carbon-nitrogen (but not peptide) bonds"/>
    <property type="evidence" value="ECO:0007669"/>
    <property type="project" value="InterPro"/>
</dbReference>
<organism evidence="2 3">
    <name type="scientific">Leucobacter luti</name>
    <dbReference type="NCBI Taxonomy" id="340320"/>
    <lineage>
        <taxon>Bacteria</taxon>
        <taxon>Bacillati</taxon>
        <taxon>Actinomycetota</taxon>
        <taxon>Actinomycetes</taxon>
        <taxon>Micrococcales</taxon>
        <taxon>Microbacteriaceae</taxon>
        <taxon>Leucobacter</taxon>
    </lineage>
</organism>
<gene>
    <name evidence="2" type="ORF">EV139_0840</name>
</gene>
<dbReference type="InterPro" id="IPR013108">
    <property type="entry name" value="Amidohydro_3"/>
</dbReference>
<dbReference type="Proteomes" id="UP000291832">
    <property type="component" value="Unassembled WGS sequence"/>
</dbReference>
<accession>A0A4Q7U0F4</accession>
<dbReference type="Gene3D" id="3.10.310.70">
    <property type="match status" value="1"/>
</dbReference>
<evidence type="ECO:0000313" key="3">
    <source>
        <dbReference type="Proteomes" id="UP000291832"/>
    </source>
</evidence>
<proteinExistence type="predicted"/>
<dbReference type="Pfam" id="PF07969">
    <property type="entry name" value="Amidohydro_3"/>
    <property type="match status" value="1"/>
</dbReference>
<dbReference type="AlphaFoldDB" id="A0A4Q7U0F4"/>
<reference evidence="2 3" key="1">
    <citation type="journal article" date="2015" name="Stand. Genomic Sci.">
        <title>Genomic Encyclopedia of Bacterial and Archaeal Type Strains, Phase III: the genomes of soil and plant-associated and newly described type strains.</title>
        <authorList>
            <person name="Whitman W.B."/>
            <person name="Woyke T."/>
            <person name="Klenk H.P."/>
            <person name="Zhou Y."/>
            <person name="Lilburn T.G."/>
            <person name="Beck B.J."/>
            <person name="De Vos P."/>
            <person name="Vandamme P."/>
            <person name="Eisen J.A."/>
            <person name="Garrity G."/>
            <person name="Hugenholtz P."/>
            <person name="Kyrpides N.C."/>
        </authorList>
    </citation>
    <scope>NUCLEOTIDE SEQUENCE [LARGE SCALE GENOMIC DNA]</scope>
    <source>
        <strain evidence="2 3">RF6</strain>
    </source>
</reference>
<dbReference type="InterPro" id="IPR033932">
    <property type="entry name" value="YtcJ-like"/>
</dbReference>
<sequence length="552" mass="58280">MQIADAGNDHDLVILNANVLTQDPAQPHASSIHLRGTRIVAVSEAPIKVPGARTIDAGGATVAPGFNDVHAHSVWFGLTQIELDLSAATTLAEFYELIAAYADGMGADEWVIAAGFSHIRLGEQYPDRDALDAAAGGRPVWLKHNSGHAAFVNGVALQLIAAERSLTDPIEGGLVVLDEAGRPTGLLEENAMSLVQNLLLPYPVETLVRALELATEQYVREGITSVTDAGIAGGWIGYSPREFAAYQLAHSRGLLHTRMQPMFIIDALHPVPGHGEEPAVLTLDGGIHTGFGDDRLQLGPVKIFSDGSLLGSTASVTEHYIGCPGNHGYLQESAASLRERALAAYAAGWSIAMHAIGDAAVDQAIAVIGEAQERYGRRAIPNRIEHAGIVRDDQLDLLADLGVAVTPQPYFLHEFGDAMVDRIGAHREPQLYRAKSFVDRGIMLPGSSDRPVAPGKPLAGIQSFVERRSAAGTVIGAAERLTAAEALAAYTIGSARATGQAANRGSIEPGKYADLVFLSEDPLVVPSERISEIEVVATVVGGVVVHGADRLA</sequence>
<dbReference type="InterPro" id="IPR011059">
    <property type="entry name" value="Metal-dep_hydrolase_composite"/>
</dbReference>
<dbReference type="RefSeq" id="WP_198677447.1">
    <property type="nucleotide sequence ID" value="NZ_QYAG01000001.1"/>
</dbReference>
<dbReference type="Gene3D" id="2.30.40.10">
    <property type="entry name" value="Urease, subunit C, domain 1"/>
    <property type="match status" value="1"/>
</dbReference>
<name>A0A4Q7U0F4_9MICO</name>
<dbReference type="SUPFAM" id="SSF51556">
    <property type="entry name" value="Metallo-dependent hydrolases"/>
    <property type="match status" value="1"/>
</dbReference>
<dbReference type="SUPFAM" id="SSF51338">
    <property type="entry name" value="Composite domain of metallo-dependent hydrolases"/>
    <property type="match status" value="1"/>
</dbReference>
<protein>
    <recommendedName>
        <fullName evidence="1">Amidohydrolase 3 domain-containing protein</fullName>
    </recommendedName>
</protein>